<dbReference type="eggNOG" id="ENOG5030YK8">
    <property type="taxonomic scope" value="Bacteria"/>
</dbReference>
<dbReference type="PATRIC" id="fig|1203554.3.peg.1784"/>
<dbReference type="HOGENOM" id="CLU_2884299_0_0_4"/>
<evidence type="ECO:0000313" key="2">
    <source>
        <dbReference type="EMBL" id="EPD98478.1"/>
    </source>
</evidence>
<dbReference type="GeneID" id="64060518"/>
<reference evidence="2 3" key="1">
    <citation type="submission" date="2013-04" db="EMBL/GenBank/DDBJ databases">
        <title>The Genome Sequence of Sutterella wadsworthensis HGA0223.</title>
        <authorList>
            <consortium name="The Broad Institute Genomics Platform"/>
            <person name="Earl A."/>
            <person name="Ward D."/>
            <person name="Feldgarden M."/>
            <person name="Gevers D."/>
            <person name="Schmidt T.M."/>
            <person name="Dover J."/>
            <person name="Dai D."/>
            <person name="Walker B."/>
            <person name="Young S."/>
            <person name="Zeng Q."/>
            <person name="Gargeya S."/>
            <person name="Fitzgerald M."/>
            <person name="Haas B."/>
            <person name="Abouelleil A."/>
            <person name="Allen A.W."/>
            <person name="Alvarado L."/>
            <person name="Arachchi H.M."/>
            <person name="Berlin A.M."/>
            <person name="Chapman S.B."/>
            <person name="Gainer-Dewar J."/>
            <person name="Goldberg J."/>
            <person name="Griggs A."/>
            <person name="Gujja S."/>
            <person name="Hansen M."/>
            <person name="Howarth C."/>
            <person name="Imamovic A."/>
            <person name="Ireland A."/>
            <person name="Larimer J."/>
            <person name="McCowan C."/>
            <person name="Murphy C."/>
            <person name="Pearson M."/>
            <person name="Poon T.W."/>
            <person name="Priest M."/>
            <person name="Roberts A."/>
            <person name="Saif S."/>
            <person name="Shea T."/>
            <person name="Sisk P."/>
            <person name="Sykes S."/>
            <person name="Wortman J."/>
            <person name="Nusbaum C."/>
            <person name="Birren B."/>
        </authorList>
    </citation>
    <scope>NUCLEOTIDE SEQUENCE [LARGE SCALE GENOMIC DNA]</scope>
    <source>
        <strain evidence="2 3">HGA0223</strain>
    </source>
</reference>
<keyword evidence="3" id="KW-1185">Reference proteome</keyword>
<dbReference type="CDD" id="cd00093">
    <property type="entry name" value="HTH_XRE"/>
    <property type="match status" value="1"/>
</dbReference>
<dbReference type="InterPro" id="IPR001387">
    <property type="entry name" value="Cro/C1-type_HTH"/>
</dbReference>
<comment type="caution">
    <text evidence="2">The sequence shown here is derived from an EMBL/GenBank/DDBJ whole genome shotgun (WGS) entry which is preliminary data.</text>
</comment>
<evidence type="ECO:0000259" key="1">
    <source>
        <dbReference type="PROSITE" id="PS50943"/>
    </source>
</evidence>
<name>S3BAZ3_9BURK</name>
<dbReference type="InterPro" id="IPR010982">
    <property type="entry name" value="Lambda_DNA-bd_dom_sf"/>
</dbReference>
<feature type="domain" description="HTH cro/C1-type" evidence="1">
    <location>
        <begin position="6"/>
        <end position="44"/>
    </location>
</feature>
<dbReference type="EMBL" id="ATCF01000023">
    <property type="protein sequence ID" value="EPD98478.1"/>
    <property type="molecule type" value="Genomic_DNA"/>
</dbReference>
<dbReference type="AlphaFoldDB" id="S3BAZ3"/>
<dbReference type="Gene3D" id="1.10.3100.10">
    <property type="entry name" value="Putative cytoplasmic protein"/>
    <property type="match status" value="1"/>
</dbReference>
<dbReference type="Pfam" id="PF12844">
    <property type="entry name" value="HTH_19"/>
    <property type="match status" value="1"/>
</dbReference>
<proteinExistence type="predicted"/>
<dbReference type="Proteomes" id="UP000014400">
    <property type="component" value="Unassembled WGS sequence"/>
</dbReference>
<evidence type="ECO:0000313" key="3">
    <source>
        <dbReference type="Proteomes" id="UP000014400"/>
    </source>
</evidence>
<sequence length="64" mass="7444">MTGSNFRSIREHLELSVEQLADILRVSAHQIIAWEHGMSQIPSVYADRLFRFDRHGLCFFAPRS</sequence>
<organism evidence="2 3">
    <name type="scientific">Sutterella wadsworthensis HGA0223</name>
    <dbReference type="NCBI Taxonomy" id="1203554"/>
    <lineage>
        <taxon>Bacteria</taxon>
        <taxon>Pseudomonadati</taxon>
        <taxon>Pseudomonadota</taxon>
        <taxon>Betaproteobacteria</taxon>
        <taxon>Burkholderiales</taxon>
        <taxon>Sutterellaceae</taxon>
        <taxon>Sutterella</taxon>
    </lineage>
</organism>
<dbReference type="RefSeq" id="WP_005432070.1">
    <property type="nucleotide sequence ID" value="NZ_KE150480.1"/>
</dbReference>
<gene>
    <name evidence="2" type="ORF">HMPREF1476_01700</name>
</gene>
<accession>S3BAZ3</accession>
<dbReference type="GO" id="GO:0003677">
    <property type="term" value="F:DNA binding"/>
    <property type="evidence" value="ECO:0007669"/>
    <property type="project" value="InterPro"/>
</dbReference>
<dbReference type="SUPFAM" id="SSF47413">
    <property type="entry name" value="lambda repressor-like DNA-binding domains"/>
    <property type="match status" value="1"/>
</dbReference>
<protein>
    <recommendedName>
        <fullName evidence="1">HTH cro/C1-type domain-containing protein</fullName>
    </recommendedName>
</protein>
<dbReference type="InterPro" id="IPR027910">
    <property type="entry name" value="YdiL_sf"/>
</dbReference>
<dbReference type="PROSITE" id="PS50943">
    <property type="entry name" value="HTH_CROC1"/>
    <property type="match status" value="1"/>
</dbReference>